<sequence>MRFLPLLFCIFSIPLILIGCSKDSEKPVLITEHPSGLHKQGEFYRYNKVEDIGTYETGSITIEVETAETIKGSMDEDIASYDTDEYKDMEIISVQLKFGLNEEIEDNLSFSNNENIHLVTDTDEMVNQPDQSLSSVIDMSTLKNARQFNAAPYSRYFMFQLEDSTAQEIKQAILLIDAPIDSKGNAAGEPLEIEIDFSKE</sequence>
<evidence type="ECO:0000313" key="1">
    <source>
        <dbReference type="EMBL" id="GGP11471.1"/>
    </source>
</evidence>
<name>A0ABQ2NVD6_9BACI</name>
<evidence type="ECO:0000313" key="2">
    <source>
        <dbReference type="Proteomes" id="UP000641206"/>
    </source>
</evidence>
<protein>
    <recommendedName>
        <fullName evidence="3">Lipoprotein</fullName>
    </recommendedName>
</protein>
<accession>A0ABQ2NVD6</accession>
<dbReference type="PROSITE" id="PS51257">
    <property type="entry name" value="PROKAR_LIPOPROTEIN"/>
    <property type="match status" value="1"/>
</dbReference>
<reference evidence="2" key="1">
    <citation type="journal article" date="2019" name="Int. J. Syst. Evol. Microbiol.">
        <title>The Global Catalogue of Microorganisms (GCM) 10K type strain sequencing project: providing services to taxonomists for standard genome sequencing and annotation.</title>
        <authorList>
            <consortium name="The Broad Institute Genomics Platform"/>
            <consortium name="The Broad Institute Genome Sequencing Center for Infectious Disease"/>
            <person name="Wu L."/>
            <person name="Ma J."/>
        </authorList>
    </citation>
    <scope>NUCLEOTIDE SEQUENCE [LARGE SCALE GENOMIC DNA]</scope>
    <source>
        <strain evidence="2">CGMCC 1.7693</strain>
    </source>
</reference>
<organism evidence="1 2">
    <name type="scientific">Oceanobacillus neutriphilus</name>
    <dbReference type="NCBI Taxonomy" id="531815"/>
    <lineage>
        <taxon>Bacteria</taxon>
        <taxon>Bacillati</taxon>
        <taxon>Bacillota</taxon>
        <taxon>Bacilli</taxon>
        <taxon>Bacillales</taxon>
        <taxon>Bacillaceae</taxon>
        <taxon>Oceanobacillus</taxon>
    </lineage>
</organism>
<proteinExistence type="predicted"/>
<gene>
    <name evidence="1" type="ORF">GCM10011346_23760</name>
</gene>
<keyword evidence="2" id="KW-1185">Reference proteome</keyword>
<comment type="caution">
    <text evidence="1">The sequence shown here is derived from an EMBL/GenBank/DDBJ whole genome shotgun (WGS) entry which is preliminary data.</text>
</comment>
<evidence type="ECO:0008006" key="3">
    <source>
        <dbReference type="Google" id="ProtNLM"/>
    </source>
</evidence>
<dbReference type="EMBL" id="BMLW01000006">
    <property type="protein sequence ID" value="GGP11471.1"/>
    <property type="molecule type" value="Genomic_DNA"/>
</dbReference>
<dbReference type="Proteomes" id="UP000641206">
    <property type="component" value="Unassembled WGS sequence"/>
</dbReference>
<dbReference type="RefSeq" id="WP_188734643.1">
    <property type="nucleotide sequence ID" value="NZ_BMLW01000006.1"/>
</dbReference>